<evidence type="ECO:0000256" key="4">
    <source>
        <dbReference type="SAM" id="MobiDB-lite"/>
    </source>
</evidence>
<name>A0A9F7TGD0_ICTPU</name>
<dbReference type="PROSITE" id="PS51348">
    <property type="entry name" value="GLYCOSYL_HYDROL_F22_2"/>
    <property type="match status" value="1"/>
</dbReference>
<dbReference type="Proteomes" id="UP000221080">
    <property type="component" value="Chromosome 26"/>
</dbReference>
<dbReference type="EC" id="3.2.1.17" evidence="1"/>
<feature type="compositionally biased region" description="Low complexity" evidence="4">
    <location>
        <begin position="120"/>
        <end position="134"/>
    </location>
</feature>
<evidence type="ECO:0000259" key="6">
    <source>
        <dbReference type="PROSITE" id="PS00128"/>
    </source>
</evidence>
<dbReference type="Gene3D" id="1.10.530.10">
    <property type="match status" value="2"/>
</dbReference>
<evidence type="ECO:0000256" key="1">
    <source>
        <dbReference type="ARBA" id="ARBA00012732"/>
    </source>
</evidence>
<dbReference type="InterPro" id="IPR023346">
    <property type="entry name" value="Lysozyme-like_dom_sf"/>
</dbReference>
<organism evidence="7 8">
    <name type="scientific">Ictalurus punctatus</name>
    <name type="common">Channel catfish</name>
    <name type="synonym">Silurus punctatus</name>
    <dbReference type="NCBI Taxonomy" id="7998"/>
    <lineage>
        <taxon>Eukaryota</taxon>
        <taxon>Metazoa</taxon>
        <taxon>Chordata</taxon>
        <taxon>Craniata</taxon>
        <taxon>Vertebrata</taxon>
        <taxon>Euteleostomi</taxon>
        <taxon>Actinopterygii</taxon>
        <taxon>Neopterygii</taxon>
        <taxon>Teleostei</taxon>
        <taxon>Ostariophysi</taxon>
        <taxon>Siluriformes</taxon>
        <taxon>Ictaluridae</taxon>
        <taxon>Ictalurus</taxon>
    </lineage>
</organism>
<accession>A0A9F7TGD0</accession>
<evidence type="ECO:0000313" key="8">
    <source>
        <dbReference type="RefSeq" id="XP_053532217.1"/>
    </source>
</evidence>
<dbReference type="InterPro" id="IPR001916">
    <property type="entry name" value="Glyco_hydro_22"/>
</dbReference>
<reference evidence="8" key="2">
    <citation type="submission" date="2025-08" db="UniProtKB">
        <authorList>
            <consortium name="RefSeq"/>
        </authorList>
    </citation>
    <scope>IDENTIFICATION</scope>
    <source>
        <tissue evidence="8">Blood</tissue>
    </source>
</reference>
<dbReference type="GO" id="GO:0003796">
    <property type="term" value="F:lysozyme activity"/>
    <property type="evidence" value="ECO:0007669"/>
    <property type="project" value="UniProtKB-EC"/>
</dbReference>
<feature type="region of interest" description="Disordered" evidence="4">
    <location>
        <begin position="82"/>
        <end position="149"/>
    </location>
</feature>
<feature type="domain" description="Glycosyl hydrolases family 22 (GH22)" evidence="6">
    <location>
        <begin position="181"/>
        <end position="199"/>
    </location>
</feature>
<evidence type="ECO:0000313" key="7">
    <source>
        <dbReference type="Proteomes" id="UP000221080"/>
    </source>
</evidence>
<dbReference type="PANTHER" id="PTHR11407:SF63">
    <property type="entry name" value="LYSOZYME C"/>
    <property type="match status" value="1"/>
</dbReference>
<dbReference type="PROSITE" id="PS00128">
    <property type="entry name" value="GLYCOSYL_HYDROL_F22_1"/>
    <property type="match status" value="1"/>
</dbReference>
<protein>
    <recommendedName>
        <fullName evidence="1">lysozyme</fullName>
        <ecNumber evidence="1">3.2.1.17</ecNumber>
    </recommendedName>
</protein>
<feature type="signal peptide" evidence="5">
    <location>
        <begin position="1"/>
        <end position="25"/>
    </location>
</feature>
<proteinExistence type="predicted"/>
<dbReference type="AlphaFoldDB" id="A0A9F7TGD0"/>
<keyword evidence="2" id="KW-0929">Antimicrobial</keyword>
<dbReference type="SUPFAM" id="SSF53955">
    <property type="entry name" value="Lysozyme-like"/>
    <property type="match status" value="1"/>
</dbReference>
<feature type="chain" id="PRO_5039931917" description="lysozyme" evidence="5">
    <location>
        <begin position="26"/>
        <end position="245"/>
    </location>
</feature>
<dbReference type="GO" id="GO:0031640">
    <property type="term" value="P:killing of cells of another organism"/>
    <property type="evidence" value="ECO:0007669"/>
    <property type="project" value="UniProtKB-KW"/>
</dbReference>
<dbReference type="RefSeq" id="XP_053532217.1">
    <property type="nucleotide sequence ID" value="XM_053676242.1"/>
</dbReference>
<keyword evidence="3" id="KW-1015">Disulfide bond</keyword>
<dbReference type="InterPro" id="IPR019799">
    <property type="entry name" value="Glyco_hydro_22_CS"/>
</dbReference>
<evidence type="ECO:0000256" key="5">
    <source>
        <dbReference type="SAM" id="SignalP"/>
    </source>
</evidence>
<keyword evidence="5" id="KW-0732">Signal</keyword>
<evidence type="ECO:0000256" key="2">
    <source>
        <dbReference type="ARBA" id="ARBA00022638"/>
    </source>
</evidence>
<dbReference type="Pfam" id="PF00062">
    <property type="entry name" value="Lys"/>
    <property type="match status" value="1"/>
</dbReference>
<keyword evidence="7" id="KW-1185">Reference proteome</keyword>
<dbReference type="PANTHER" id="PTHR11407">
    <property type="entry name" value="LYSOZYME C"/>
    <property type="match status" value="1"/>
</dbReference>
<sequence length="245" mass="26523">MKVRVGVEMLAALVVLFLALGASDGVVMNKCELGDKLNSTLPENLLDQITDLVAKIVCHVELSSHFNTSAINHVIGPNVHSFIRGGRGGRKGRSAESSSEESSEEDSDSSSGEGRRKRSTSTSSSEESSDSSSGEGRRKRSTLRSSSEESSERNMWTLYGLFQLPDRIACTSGSEPSLNLCSMACDSLIDDNITDDIACVETILNKMLSAANNPGPNKALFNKLYANFFQKECKNVEDLAYFSTC</sequence>
<gene>
    <name evidence="8" type="primary">LOC108258947</name>
</gene>
<reference evidence="7" key="1">
    <citation type="journal article" date="2016" name="Nat. Commun.">
        <title>The channel catfish genome sequence provides insights into the evolution of scale formation in teleosts.</title>
        <authorList>
            <person name="Liu Z."/>
            <person name="Liu S."/>
            <person name="Yao J."/>
            <person name="Bao L."/>
            <person name="Zhang J."/>
            <person name="Li Y."/>
            <person name="Jiang C."/>
            <person name="Sun L."/>
            <person name="Wang R."/>
            <person name="Zhang Y."/>
            <person name="Zhou T."/>
            <person name="Zeng Q."/>
            <person name="Fu Q."/>
            <person name="Gao S."/>
            <person name="Li N."/>
            <person name="Koren S."/>
            <person name="Jiang Y."/>
            <person name="Zimin A."/>
            <person name="Xu P."/>
            <person name="Phillippy A.M."/>
            <person name="Geng X."/>
            <person name="Song L."/>
            <person name="Sun F."/>
            <person name="Li C."/>
            <person name="Wang X."/>
            <person name="Chen A."/>
            <person name="Jin Y."/>
            <person name="Yuan Z."/>
            <person name="Yang Y."/>
            <person name="Tan S."/>
            <person name="Peatman E."/>
            <person name="Lu J."/>
            <person name="Qin Z."/>
            <person name="Dunham R."/>
            <person name="Li Z."/>
            <person name="Sonstegard T."/>
            <person name="Feng J."/>
            <person name="Danzmann R.G."/>
            <person name="Schroeder S."/>
            <person name="Scheffler B."/>
            <person name="Duke M.V."/>
            <person name="Ballard L."/>
            <person name="Kucuktas H."/>
            <person name="Kaltenboeck L."/>
            <person name="Liu H."/>
            <person name="Armbruster J."/>
            <person name="Xie Y."/>
            <person name="Kirby M.L."/>
            <person name="Tian Y."/>
            <person name="Flanagan M.E."/>
            <person name="Mu W."/>
            <person name="Waldbieser G.C."/>
        </authorList>
    </citation>
    <scope>NUCLEOTIDE SEQUENCE [LARGE SCALE GENOMIC DNA]</scope>
    <source>
        <strain evidence="7">SDA103</strain>
    </source>
</reference>
<feature type="compositionally biased region" description="Acidic residues" evidence="4">
    <location>
        <begin position="98"/>
        <end position="108"/>
    </location>
</feature>
<evidence type="ECO:0000256" key="3">
    <source>
        <dbReference type="ARBA" id="ARBA00023157"/>
    </source>
</evidence>
<keyword evidence="2" id="KW-0081">Bacteriolytic enzyme</keyword>
<dbReference type="GeneID" id="108258947"/>
<dbReference type="GO" id="GO:0042742">
    <property type="term" value="P:defense response to bacterium"/>
    <property type="evidence" value="ECO:0007669"/>
    <property type="project" value="UniProtKB-KW"/>
</dbReference>